<sequence>MFIIGNWFARKLFLLLALWLLIVCFGEAAVQGQETQGQTVEESFKTPANQPATIAGLSPEEIEAQDEMNRVKKARAVGLPDNATWVQIYEEEVENKTSPPEKVKEELAKAKNFFVLVRQTIIYPFRSLSH</sequence>
<gene>
    <name evidence="1" type="ORF">A3A90_00390</name>
</gene>
<proteinExistence type="predicted"/>
<protein>
    <submittedName>
        <fullName evidence="1">Uncharacterized protein</fullName>
    </submittedName>
</protein>
<reference evidence="1 2" key="1">
    <citation type="journal article" date="2016" name="Nat. Commun.">
        <title>Thousands of microbial genomes shed light on interconnected biogeochemical processes in an aquifer system.</title>
        <authorList>
            <person name="Anantharaman K."/>
            <person name="Brown C.T."/>
            <person name="Hug L.A."/>
            <person name="Sharon I."/>
            <person name="Castelle C.J."/>
            <person name="Probst A.J."/>
            <person name="Thomas B.C."/>
            <person name="Singh A."/>
            <person name="Wilkins M.J."/>
            <person name="Karaoz U."/>
            <person name="Brodie E.L."/>
            <person name="Williams K.H."/>
            <person name="Hubbard S.S."/>
            <person name="Banfield J.F."/>
        </authorList>
    </citation>
    <scope>NUCLEOTIDE SEQUENCE [LARGE SCALE GENOMIC DNA]</scope>
</reference>
<accession>A0A1G2TXM8</accession>
<organism evidence="1 2">
    <name type="scientific">Candidatus Zambryskibacteria bacterium RIFCSPLOWO2_01_FULL_35_19</name>
    <dbReference type="NCBI Taxonomy" id="1802757"/>
    <lineage>
        <taxon>Bacteria</taxon>
        <taxon>Candidatus Zambryskiibacteriota</taxon>
    </lineage>
</organism>
<comment type="caution">
    <text evidence="1">The sequence shown here is derived from an EMBL/GenBank/DDBJ whole genome shotgun (WGS) entry which is preliminary data.</text>
</comment>
<name>A0A1G2TXM8_9BACT</name>
<dbReference type="EMBL" id="MHWA01000015">
    <property type="protein sequence ID" value="OHB01322.1"/>
    <property type="molecule type" value="Genomic_DNA"/>
</dbReference>
<evidence type="ECO:0000313" key="1">
    <source>
        <dbReference type="EMBL" id="OHB01322.1"/>
    </source>
</evidence>
<evidence type="ECO:0000313" key="2">
    <source>
        <dbReference type="Proteomes" id="UP000178404"/>
    </source>
</evidence>
<dbReference type="Proteomes" id="UP000178404">
    <property type="component" value="Unassembled WGS sequence"/>
</dbReference>
<dbReference type="AlphaFoldDB" id="A0A1G2TXM8"/>